<evidence type="ECO:0000256" key="1">
    <source>
        <dbReference type="SAM" id="Phobius"/>
    </source>
</evidence>
<gene>
    <name evidence="2" type="ORF">GN299_13900</name>
</gene>
<keyword evidence="1" id="KW-1133">Transmembrane helix</keyword>
<protein>
    <recommendedName>
        <fullName evidence="4">Transmembrane protein</fullName>
    </recommendedName>
</protein>
<dbReference type="RefSeq" id="WP_156859074.1">
    <property type="nucleotide sequence ID" value="NZ_WOWR01000015.1"/>
</dbReference>
<evidence type="ECO:0008006" key="4">
    <source>
        <dbReference type="Google" id="ProtNLM"/>
    </source>
</evidence>
<organism evidence="2 3">
    <name type="scientific">Pseudomonas putida</name>
    <name type="common">Arthrobacter siderocapsulatus</name>
    <dbReference type="NCBI Taxonomy" id="303"/>
    <lineage>
        <taxon>Bacteria</taxon>
        <taxon>Pseudomonadati</taxon>
        <taxon>Pseudomonadota</taxon>
        <taxon>Gammaproteobacteria</taxon>
        <taxon>Pseudomonadales</taxon>
        <taxon>Pseudomonadaceae</taxon>
        <taxon>Pseudomonas</taxon>
    </lineage>
</organism>
<name>A0A7V8J493_PSEPU</name>
<dbReference type="AlphaFoldDB" id="A0A7V8J493"/>
<sequence length="316" mass="34927">MANFSLGKPITIGGQEIVVVRDVLGSLQDEKSSVTYSVVEPKGIDGRPAIYVSEDDLEKLRDDYPGIKVYGLWQLLFFNNVVQLGEPLALFPLEEKRGLYLLMKDGAASNLPGDIASSGEYVNGFIPGQFELDMRKSNVIDVDLKELRLPPQPAYTRAELAQKLRAENKRRWFVVGMLCGLFVIGAAAANYGLQTIYKSRMADYSTKRSLIDELAGRVRALSAERLIKRPDDSVMLSQLYKVFDLYPMAVTPAVKDDEKIGFTAQHILVTPKKAPVDPAVVIPGLETHLQPDLSYRVVVGPPDEGDQSLLDEGSLK</sequence>
<evidence type="ECO:0000313" key="3">
    <source>
        <dbReference type="Proteomes" id="UP000442695"/>
    </source>
</evidence>
<reference evidence="2 3" key="1">
    <citation type="submission" date="2019-12" db="EMBL/GenBank/DDBJ databases">
        <authorList>
            <person name="Woiski C."/>
        </authorList>
    </citation>
    <scope>NUCLEOTIDE SEQUENCE [LARGE SCALE GENOMIC DNA]</scope>
    <source>
        <strain evidence="2 3">BOE100</strain>
    </source>
</reference>
<dbReference type="Proteomes" id="UP000442695">
    <property type="component" value="Unassembled WGS sequence"/>
</dbReference>
<accession>A0A7V8J493</accession>
<keyword evidence="1" id="KW-0472">Membrane</keyword>
<keyword evidence="1" id="KW-0812">Transmembrane</keyword>
<proteinExistence type="predicted"/>
<comment type="caution">
    <text evidence="2">The sequence shown here is derived from an EMBL/GenBank/DDBJ whole genome shotgun (WGS) entry which is preliminary data.</text>
</comment>
<dbReference type="EMBL" id="WOWR01000015">
    <property type="protein sequence ID" value="KAF0254342.1"/>
    <property type="molecule type" value="Genomic_DNA"/>
</dbReference>
<evidence type="ECO:0000313" key="2">
    <source>
        <dbReference type="EMBL" id="KAF0254342.1"/>
    </source>
</evidence>
<feature type="transmembrane region" description="Helical" evidence="1">
    <location>
        <begin position="172"/>
        <end position="193"/>
    </location>
</feature>